<dbReference type="AlphaFoldDB" id="A0A2G6KIA2"/>
<evidence type="ECO:0000256" key="4">
    <source>
        <dbReference type="ARBA" id="ARBA00022519"/>
    </source>
</evidence>
<feature type="transmembrane region" description="Helical" evidence="8">
    <location>
        <begin position="127"/>
        <end position="146"/>
    </location>
</feature>
<reference evidence="9 10" key="1">
    <citation type="submission" date="2017-10" db="EMBL/GenBank/DDBJ databases">
        <title>Novel microbial diversity and functional potential in the marine mammal oral microbiome.</title>
        <authorList>
            <person name="Dudek N.K."/>
            <person name="Sun C.L."/>
            <person name="Burstein D."/>
            <person name="Kantor R.S."/>
            <person name="Aliaga Goltsman D.S."/>
            <person name="Bik E.M."/>
            <person name="Thomas B.C."/>
            <person name="Banfield J.F."/>
            <person name="Relman D.A."/>
        </authorList>
    </citation>
    <scope>NUCLEOTIDE SEQUENCE [LARGE SCALE GENOMIC DNA]</scope>
    <source>
        <strain evidence="9">DOLJORAL78_47_16</strain>
    </source>
</reference>
<dbReference type="PANTHER" id="PTHR32196:SF21">
    <property type="entry name" value="ABC TRANSPORTER PERMEASE PROTEIN YPHD-RELATED"/>
    <property type="match status" value="1"/>
</dbReference>
<dbReference type="GO" id="GO:0022857">
    <property type="term" value="F:transmembrane transporter activity"/>
    <property type="evidence" value="ECO:0007669"/>
    <property type="project" value="InterPro"/>
</dbReference>
<dbReference type="EMBL" id="PDSK01000044">
    <property type="protein sequence ID" value="PIE35408.1"/>
    <property type="molecule type" value="Genomic_DNA"/>
</dbReference>
<evidence type="ECO:0000313" key="10">
    <source>
        <dbReference type="Proteomes" id="UP000230821"/>
    </source>
</evidence>
<keyword evidence="5 8" id="KW-0812">Transmembrane</keyword>
<keyword evidence="6 8" id="KW-1133">Transmembrane helix</keyword>
<dbReference type="Pfam" id="PF02653">
    <property type="entry name" value="BPD_transp_2"/>
    <property type="match status" value="1"/>
</dbReference>
<name>A0A2G6KIA2_9BACT</name>
<keyword evidence="4" id="KW-0997">Cell inner membrane</keyword>
<proteinExistence type="predicted"/>
<dbReference type="PANTHER" id="PTHR32196">
    <property type="entry name" value="ABC TRANSPORTER PERMEASE PROTEIN YPHD-RELATED-RELATED"/>
    <property type="match status" value="1"/>
</dbReference>
<dbReference type="CDD" id="cd06579">
    <property type="entry name" value="TM_PBP1_transp_AraH_like"/>
    <property type="match status" value="1"/>
</dbReference>
<keyword evidence="3" id="KW-1003">Cell membrane</keyword>
<keyword evidence="7 8" id="KW-0472">Membrane</keyword>
<keyword evidence="2" id="KW-0813">Transport</keyword>
<accession>A0A2G6KIA2</accession>
<gene>
    <name evidence="9" type="ORF">CSA56_04305</name>
</gene>
<dbReference type="InterPro" id="IPR001851">
    <property type="entry name" value="ABC_transp_permease"/>
</dbReference>
<feature type="transmembrane region" description="Helical" evidence="8">
    <location>
        <begin position="99"/>
        <end position="120"/>
    </location>
</feature>
<evidence type="ECO:0000256" key="8">
    <source>
        <dbReference type="SAM" id="Phobius"/>
    </source>
</evidence>
<feature type="transmembrane region" description="Helical" evidence="8">
    <location>
        <begin position="229"/>
        <end position="247"/>
    </location>
</feature>
<sequence>MSTNIVRKWFQNNPDLAILPFLGIVVMGFMILLTGGQFLTGINLRSMAFQLPEIGLFSLAMMPSLLTNGINLSIVSSANLTGVIMAVILTSWISPESNGISALFVVLVAVVAGLFVSMVSGAINGALIAYVGVSSVLTTLGTMIFYEGLTTAITKGYVISKFPEGFLSIGNGSLFGIPISLLLLVLCALFMGGILEYTPFGVRLRMLGSNVTASEFSCIDVKQVILRSYVLSGVLSGLAGIVMISRFNSANVGYGASYLLLTILICVLGGVSPTGGFGKVGGVIMALLILQFLSSGLNLLGISSFITIAFWGITLILVLAYRFFTLRKYHR</sequence>
<protein>
    <submittedName>
        <fullName evidence="9">Sugar ABC transporter permease</fullName>
    </submittedName>
</protein>
<evidence type="ECO:0000256" key="7">
    <source>
        <dbReference type="ARBA" id="ARBA00023136"/>
    </source>
</evidence>
<dbReference type="GO" id="GO:0005886">
    <property type="term" value="C:plasma membrane"/>
    <property type="evidence" value="ECO:0007669"/>
    <property type="project" value="UniProtKB-SubCell"/>
</dbReference>
<feature type="transmembrane region" description="Helical" evidence="8">
    <location>
        <begin position="166"/>
        <end position="195"/>
    </location>
</feature>
<evidence type="ECO:0000313" key="9">
    <source>
        <dbReference type="EMBL" id="PIE35408.1"/>
    </source>
</evidence>
<comment type="subcellular location">
    <subcellularLocation>
        <location evidence="1">Cell membrane</location>
        <topology evidence="1">Multi-pass membrane protein</topology>
    </subcellularLocation>
</comment>
<feature type="transmembrane region" description="Helical" evidence="8">
    <location>
        <begin position="65"/>
        <end position="93"/>
    </location>
</feature>
<feature type="transmembrane region" description="Helical" evidence="8">
    <location>
        <begin position="253"/>
        <end position="271"/>
    </location>
</feature>
<evidence type="ECO:0000256" key="6">
    <source>
        <dbReference type="ARBA" id="ARBA00022989"/>
    </source>
</evidence>
<feature type="transmembrane region" description="Helical" evidence="8">
    <location>
        <begin position="17"/>
        <end position="44"/>
    </location>
</feature>
<comment type="caution">
    <text evidence="9">The sequence shown here is derived from an EMBL/GenBank/DDBJ whole genome shotgun (WGS) entry which is preliminary data.</text>
</comment>
<evidence type="ECO:0000256" key="2">
    <source>
        <dbReference type="ARBA" id="ARBA00022448"/>
    </source>
</evidence>
<evidence type="ECO:0000256" key="3">
    <source>
        <dbReference type="ARBA" id="ARBA00022475"/>
    </source>
</evidence>
<feature type="transmembrane region" description="Helical" evidence="8">
    <location>
        <begin position="299"/>
        <end position="324"/>
    </location>
</feature>
<organism evidence="9 10">
    <name type="scientific">candidate division KSB3 bacterium</name>
    <dbReference type="NCBI Taxonomy" id="2044937"/>
    <lineage>
        <taxon>Bacteria</taxon>
        <taxon>candidate division KSB3</taxon>
    </lineage>
</organism>
<evidence type="ECO:0000256" key="5">
    <source>
        <dbReference type="ARBA" id="ARBA00022692"/>
    </source>
</evidence>
<dbReference type="Proteomes" id="UP000230821">
    <property type="component" value="Unassembled WGS sequence"/>
</dbReference>
<evidence type="ECO:0000256" key="1">
    <source>
        <dbReference type="ARBA" id="ARBA00004651"/>
    </source>
</evidence>